<keyword evidence="2" id="KW-0805">Transcription regulation</keyword>
<accession>A0A3A2ZPC8</accession>
<sequence>MSAAKHANIRSQVARIMKTALPENAKIAKEAKECMQECVSEFISFITSEASEKCQQEKRKTVNGEDILFAMTSLGFENYAEALKIYLSKYRETQSARGENQNRPPSSGYGAPGPMGGALSGPPTGRPNVAPIGFPEAPDNANSILNPGLDPTEQDASAYGYPAMVGQPHNGTGGEPY</sequence>
<dbReference type="GO" id="GO:0001228">
    <property type="term" value="F:DNA-binding transcription activator activity, RNA polymerase II-specific"/>
    <property type="evidence" value="ECO:0007669"/>
    <property type="project" value="InterPro"/>
</dbReference>
<feature type="domain" description="Transcription factor CBF/NF-Y/archaeal histone" evidence="6">
    <location>
        <begin position="12"/>
        <end position="71"/>
    </location>
</feature>
<dbReference type="InterPro" id="IPR027113">
    <property type="entry name" value="Transc_fact_NFYB/HAP3"/>
</dbReference>
<feature type="compositionally biased region" description="Polar residues" evidence="5">
    <location>
        <begin position="95"/>
        <end position="105"/>
    </location>
</feature>
<dbReference type="GO" id="GO:0016602">
    <property type="term" value="C:CCAAT-binding factor complex"/>
    <property type="evidence" value="ECO:0007669"/>
    <property type="project" value="InterPro"/>
</dbReference>
<evidence type="ECO:0000256" key="2">
    <source>
        <dbReference type="ARBA" id="ARBA00023015"/>
    </source>
</evidence>
<keyword evidence="8" id="KW-1185">Reference proteome</keyword>
<proteinExistence type="inferred from homology"/>
<comment type="caution">
    <text evidence="7">The sequence shown here is derived from an EMBL/GenBank/DDBJ whole genome shotgun (WGS) entry which is preliminary data.</text>
</comment>
<dbReference type="AlphaFoldDB" id="A0A3A2ZPC8"/>
<evidence type="ECO:0000256" key="5">
    <source>
        <dbReference type="SAM" id="MobiDB-lite"/>
    </source>
</evidence>
<dbReference type="PANTHER" id="PTHR11064:SF9">
    <property type="entry name" value="NUCLEAR TRANSCRIPTION FACTOR Y SUBUNIT BETA"/>
    <property type="match status" value="1"/>
</dbReference>
<reference evidence="8" key="1">
    <citation type="submission" date="2017-02" db="EMBL/GenBank/DDBJ databases">
        <authorList>
            <person name="Tafer H."/>
            <person name="Lopandic K."/>
        </authorList>
    </citation>
    <scope>NUCLEOTIDE SEQUENCE [LARGE SCALE GENOMIC DNA]</scope>
    <source>
        <strain evidence="8">CBS 366.77</strain>
    </source>
</reference>
<dbReference type="InterPro" id="IPR003956">
    <property type="entry name" value="Transcrpt_fac_NFYB/HAP3_CS"/>
</dbReference>
<dbReference type="InterPro" id="IPR003958">
    <property type="entry name" value="CBFA_NFYB_domain"/>
</dbReference>
<dbReference type="EMBL" id="MVGC01000242">
    <property type="protein sequence ID" value="RJE21234.1"/>
    <property type="molecule type" value="Genomic_DNA"/>
</dbReference>
<evidence type="ECO:0000256" key="3">
    <source>
        <dbReference type="ARBA" id="ARBA00023125"/>
    </source>
</evidence>
<evidence type="ECO:0000256" key="4">
    <source>
        <dbReference type="ARBA" id="ARBA00023163"/>
    </source>
</evidence>
<name>A0A3A2ZPC8_9EURO</name>
<dbReference type="Proteomes" id="UP000266188">
    <property type="component" value="Unassembled WGS sequence"/>
</dbReference>
<gene>
    <name evidence="7" type="ORF">PHISCL_06416</name>
</gene>
<dbReference type="PANTHER" id="PTHR11064">
    <property type="entry name" value="CCAAT-BINDING TRANSCRIPTION FACTOR-RELATED"/>
    <property type="match status" value="1"/>
</dbReference>
<evidence type="ECO:0000256" key="1">
    <source>
        <dbReference type="ARBA" id="ARBA00009053"/>
    </source>
</evidence>
<feature type="region of interest" description="Disordered" evidence="5">
    <location>
        <begin position="92"/>
        <end position="177"/>
    </location>
</feature>
<dbReference type="Gene3D" id="1.10.20.10">
    <property type="entry name" value="Histone, subunit A"/>
    <property type="match status" value="1"/>
</dbReference>
<keyword evidence="3" id="KW-0238">DNA-binding</keyword>
<dbReference type="SUPFAM" id="SSF47113">
    <property type="entry name" value="Histone-fold"/>
    <property type="match status" value="1"/>
</dbReference>
<evidence type="ECO:0000313" key="7">
    <source>
        <dbReference type="EMBL" id="RJE21234.1"/>
    </source>
</evidence>
<dbReference type="OrthoDB" id="386949at2759"/>
<dbReference type="InterPro" id="IPR009072">
    <property type="entry name" value="Histone-fold"/>
</dbReference>
<feature type="compositionally biased region" description="Gly residues" evidence="5">
    <location>
        <begin position="110"/>
        <end position="119"/>
    </location>
</feature>
<evidence type="ECO:0000259" key="6">
    <source>
        <dbReference type="Pfam" id="PF00808"/>
    </source>
</evidence>
<organism evidence="7 8">
    <name type="scientific">Aspergillus sclerotialis</name>
    <dbReference type="NCBI Taxonomy" id="2070753"/>
    <lineage>
        <taxon>Eukaryota</taxon>
        <taxon>Fungi</taxon>
        <taxon>Dikarya</taxon>
        <taxon>Ascomycota</taxon>
        <taxon>Pezizomycotina</taxon>
        <taxon>Eurotiomycetes</taxon>
        <taxon>Eurotiomycetidae</taxon>
        <taxon>Eurotiales</taxon>
        <taxon>Aspergillaceae</taxon>
        <taxon>Aspergillus</taxon>
        <taxon>Aspergillus subgen. Polypaecilum</taxon>
    </lineage>
</organism>
<evidence type="ECO:0000313" key="8">
    <source>
        <dbReference type="Proteomes" id="UP000266188"/>
    </source>
</evidence>
<dbReference type="GO" id="GO:0000978">
    <property type="term" value="F:RNA polymerase II cis-regulatory region sequence-specific DNA binding"/>
    <property type="evidence" value="ECO:0007669"/>
    <property type="project" value="TreeGrafter"/>
</dbReference>
<keyword evidence="4" id="KW-0804">Transcription</keyword>
<dbReference type="STRING" id="2070753.A0A3A2ZPC8"/>
<dbReference type="GO" id="GO:0046982">
    <property type="term" value="F:protein heterodimerization activity"/>
    <property type="evidence" value="ECO:0007669"/>
    <property type="project" value="InterPro"/>
</dbReference>
<protein>
    <recommendedName>
        <fullName evidence="6">Transcription factor CBF/NF-Y/archaeal histone domain-containing protein</fullName>
    </recommendedName>
</protein>
<dbReference type="Pfam" id="PF00808">
    <property type="entry name" value="CBFD_NFYB_HMF"/>
    <property type="match status" value="1"/>
</dbReference>
<dbReference type="PROSITE" id="PS00685">
    <property type="entry name" value="NFYB_HAP3"/>
    <property type="match status" value="1"/>
</dbReference>
<comment type="similarity">
    <text evidence="1">Belongs to the NFYB/HAP3 subunit family.</text>
</comment>
<dbReference type="PRINTS" id="PR00615">
    <property type="entry name" value="CCAATSUBUNTA"/>
</dbReference>
<dbReference type="CDD" id="cd22907">
    <property type="entry name" value="HFD_NFYB"/>
    <property type="match status" value="1"/>
</dbReference>